<dbReference type="PANTHER" id="PTHR48475:SF2">
    <property type="entry name" value="RIBONUCLEASE H"/>
    <property type="match status" value="1"/>
</dbReference>
<proteinExistence type="predicted"/>
<dbReference type="InterPro" id="IPR012337">
    <property type="entry name" value="RNaseH-like_sf"/>
</dbReference>
<keyword evidence="1" id="KW-0695">RNA-directed DNA polymerase</keyword>
<accession>A0ABQ5ER08</accession>
<dbReference type="Gene3D" id="3.30.420.10">
    <property type="entry name" value="Ribonuclease H-like superfamily/Ribonuclease H"/>
    <property type="match status" value="1"/>
</dbReference>
<organism evidence="1 2">
    <name type="scientific">Tanacetum coccineum</name>
    <dbReference type="NCBI Taxonomy" id="301880"/>
    <lineage>
        <taxon>Eukaryota</taxon>
        <taxon>Viridiplantae</taxon>
        <taxon>Streptophyta</taxon>
        <taxon>Embryophyta</taxon>
        <taxon>Tracheophyta</taxon>
        <taxon>Spermatophyta</taxon>
        <taxon>Magnoliopsida</taxon>
        <taxon>eudicotyledons</taxon>
        <taxon>Gunneridae</taxon>
        <taxon>Pentapetalae</taxon>
        <taxon>asterids</taxon>
        <taxon>campanulids</taxon>
        <taxon>Asterales</taxon>
        <taxon>Asteraceae</taxon>
        <taxon>Asteroideae</taxon>
        <taxon>Anthemideae</taxon>
        <taxon>Anthemidinae</taxon>
        <taxon>Tanacetum</taxon>
    </lineage>
</organism>
<dbReference type="InterPro" id="IPR036397">
    <property type="entry name" value="RNaseH_sf"/>
</dbReference>
<dbReference type="Proteomes" id="UP001151760">
    <property type="component" value="Unassembled WGS sequence"/>
</dbReference>
<comment type="caution">
    <text evidence="1">The sequence shown here is derived from an EMBL/GenBank/DDBJ whole genome shotgun (WGS) entry which is preliminary data.</text>
</comment>
<keyword evidence="1" id="KW-0548">Nucleotidyltransferase</keyword>
<gene>
    <name evidence="1" type="ORF">Tco_0988470</name>
</gene>
<dbReference type="SUPFAM" id="SSF53098">
    <property type="entry name" value="Ribonuclease H-like"/>
    <property type="match status" value="1"/>
</dbReference>
<reference evidence="1" key="2">
    <citation type="submission" date="2022-01" db="EMBL/GenBank/DDBJ databases">
        <authorList>
            <person name="Yamashiro T."/>
            <person name="Shiraishi A."/>
            <person name="Satake H."/>
            <person name="Nakayama K."/>
        </authorList>
    </citation>
    <scope>NUCLEOTIDE SEQUENCE</scope>
</reference>
<dbReference type="GO" id="GO:0003964">
    <property type="term" value="F:RNA-directed DNA polymerase activity"/>
    <property type="evidence" value="ECO:0007669"/>
    <property type="project" value="UniProtKB-KW"/>
</dbReference>
<dbReference type="EMBL" id="BQNB010016585">
    <property type="protein sequence ID" value="GJT53416.1"/>
    <property type="molecule type" value="Genomic_DNA"/>
</dbReference>
<name>A0ABQ5ER08_9ASTR</name>
<keyword evidence="1" id="KW-0808">Transferase</keyword>
<sequence length="131" mass="14764">MKKLIAEFPTLIAPMEKEELICVPHDCTRGCKYAIQYRPITSVKGQILADFIVERQEDDPLDTSMEAEEEFSDSWTPFTDRSSCIDGSGVGLILTNLKGSEFTYALRFKFDATNNEAEYEALIAGLELQNK</sequence>
<reference evidence="1" key="1">
    <citation type="journal article" date="2022" name="Int. J. Mol. Sci.">
        <title>Draft Genome of Tanacetum Coccineum: Genomic Comparison of Closely Related Tanacetum-Family Plants.</title>
        <authorList>
            <person name="Yamashiro T."/>
            <person name="Shiraishi A."/>
            <person name="Nakayama K."/>
            <person name="Satake H."/>
        </authorList>
    </citation>
    <scope>NUCLEOTIDE SEQUENCE</scope>
</reference>
<evidence type="ECO:0000313" key="2">
    <source>
        <dbReference type="Proteomes" id="UP001151760"/>
    </source>
</evidence>
<dbReference type="PANTHER" id="PTHR48475">
    <property type="entry name" value="RIBONUCLEASE H"/>
    <property type="match status" value="1"/>
</dbReference>
<keyword evidence="2" id="KW-1185">Reference proteome</keyword>
<evidence type="ECO:0000313" key="1">
    <source>
        <dbReference type="EMBL" id="GJT53416.1"/>
    </source>
</evidence>
<protein>
    <submittedName>
        <fullName evidence="1">Reverse transcriptase domain-containing protein</fullName>
    </submittedName>
</protein>